<keyword evidence="7 10" id="KW-0067">ATP-binding</keyword>
<dbReference type="PANTHER" id="PTHR39321">
    <property type="entry name" value="NICOTINATE-NUCLEOTIDE ADENYLYLTRANSFERASE-RELATED"/>
    <property type="match status" value="1"/>
</dbReference>
<dbReference type="SUPFAM" id="SSF52374">
    <property type="entry name" value="Nucleotidylyl transferase"/>
    <property type="match status" value="1"/>
</dbReference>
<evidence type="ECO:0000256" key="2">
    <source>
        <dbReference type="ARBA" id="ARBA00005019"/>
    </source>
</evidence>
<dbReference type="EC" id="2.7.7.18" evidence="10"/>
<dbReference type="Proteomes" id="UP000886743">
    <property type="component" value="Unassembled WGS sequence"/>
</dbReference>
<reference evidence="12" key="2">
    <citation type="journal article" date="2021" name="PeerJ">
        <title>Extensive microbial diversity within the chicken gut microbiome revealed by metagenomics and culture.</title>
        <authorList>
            <person name="Gilroy R."/>
            <person name="Ravi A."/>
            <person name="Getino M."/>
            <person name="Pursley I."/>
            <person name="Horton D.L."/>
            <person name="Alikhan N.F."/>
            <person name="Baker D."/>
            <person name="Gharbi K."/>
            <person name="Hall N."/>
            <person name="Watson M."/>
            <person name="Adriaenssens E.M."/>
            <person name="Foster-Nyarko E."/>
            <person name="Jarju S."/>
            <person name="Secka A."/>
            <person name="Antonio M."/>
            <person name="Oren A."/>
            <person name="Chaudhuri R.R."/>
            <person name="La Ragione R."/>
            <person name="Hildebrand F."/>
            <person name="Pallen M.J."/>
        </authorList>
    </citation>
    <scope>NUCLEOTIDE SEQUENCE</scope>
    <source>
        <strain evidence="12">4920</strain>
    </source>
</reference>
<evidence type="ECO:0000256" key="9">
    <source>
        <dbReference type="ARBA" id="ARBA00048721"/>
    </source>
</evidence>
<dbReference type="GO" id="GO:0004515">
    <property type="term" value="F:nicotinate-nucleotide adenylyltransferase activity"/>
    <property type="evidence" value="ECO:0007669"/>
    <property type="project" value="UniProtKB-UniRule"/>
</dbReference>
<dbReference type="Gene3D" id="3.40.50.620">
    <property type="entry name" value="HUPs"/>
    <property type="match status" value="1"/>
</dbReference>
<gene>
    <name evidence="10 12" type="primary">nadD</name>
    <name evidence="12" type="ORF">IAC74_02975</name>
</gene>
<sequence length="199" mass="22506">MAKIGLLGGTFDPVHYAHLFMGQLCLDSLGLEKVIFIPVGVAPHKSVVATDALRRYEMIKLAVAGNARFEASDYETKKPTPSYSVETVEHFKTLYPDDELVFIFGEDSLDYVERWYRAADLLRLCSFAVIGRGGFTSDIERKIAFLKERFGAVVYYVHSPELEISSGIIRDMIREGKSARYLLPDPVLAFINEHGMYRE</sequence>
<dbReference type="NCBIfam" id="TIGR00482">
    <property type="entry name" value="nicotinate (nicotinamide) nucleotide adenylyltransferase"/>
    <property type="match status" value="1"/>
</dbReference>
<dbReference type="GO" id="GO:0009435">
    <property type="term" value="P:NAD+ biosynthetic process"/>
    <property type="evidence" value="ECO:0007669"/>
    <property type="project" value="UniProtKB-UniRule"/>
</dbReference>
<evidence type="ECO:0000256" key="5">
    <source>
        <dbReference type="ARBA" id="ARBA00022695"/>
    </source>
</evidence>
<protein>
    <recommendedName>
        <fullName evidence="10">Probable nicotinate-nucleotide adenylyltransferase</fullName>
        <ecNumber evidence="10">2.7.7.18</ecNumber>
    </recommendedName>
    <alternativeName>
        <fullName evidence="10">Deamido-NAD(+) diphosphorylase</fullName>
    </alternativeName>
    <alternativeName>
        <fullName evidence="10">Deamido-NAD(+) pyrophosphorylase</fullName>
    </alternativeName>
    <alternativeName>
        <fullName evidence="10">Nicotinate mononucleotide adenylyltransferase</fullName>
        <shortName evidence="10">NaMN adenylyltransferase</shortName>
    </alternativeName>
</protein>
<evidence type="ECO:0000313" key="13">
    <source>
        <dbReference type="Proteomes" id="UP000886743"/>
    </source>
</evidence>
<keyword evidence="6 10" id="KW-0547">Nucleotide-binding</keyword>
<name>A0A9D1SZP3_9FIRM</name>
<evidence type="ECO:0000256" key="8">
    <source>
        <dbReference type="ARBA" id="ARBA00023027"/>
    </source>
</evidence>
<dbReference type="InterPro" id="IPR005248">
    <property type="entry name" value="NadD/NMNAT"/>
</dbReference>
<proteinExistence type="inferred from homology"/>
<feature type="domain" description="Cytidyltransferase-like" evidence="11">
    <location>
        <begin position="6"/>
        <end position="171"/>
    </location>
</feature>
<comment type="pathway">
    <text evidence="2 10">Cofactor biosynthesis; NAD(+) biosynthesis; deamido-NAD(+) from nicotinate D-ribonucleotide: step 1/1.</text>
</comment>
<evidence type="ECO:0000256" key="3">
    <source>
        <dbReference type="ARBA" id="ARBA00022642"/>
    </source>
</evidence>
<organism evidence="12 13">
    <name type="scientific">Candidatus Aphodoplasma excrementigallinarum</name>
    <dbReference type="NCBI Taxonomy" id="2840673"/>
    <lineage>
        <taxon>Bacteria</taxon>
        <taxon>Bacillati</taxon>
        <taxon>Bacillota</taxon>
        <taxon>Clostridia</taxon>
        <taxon>Eubacteriales</taxon>
        <taxon>Candidatus Aphodoplasma</taxon>
    </lineage>
</organism>
<evidence type="ECO:0000259" key="11">
    <source>
        <dbReference type="Pfam" id="PF01467"/>
    </source>
</evidence>
<dbReference type="GO" id="GO:0005524">
    <property type="term" value="F:ATP binding"/>
    <property type="evidence" value="ECO:0007669"/>
    <property type="project" value="UniProtKB-KW"/>
</dbReference>
<evidence type="ECO:0000256" key="1">
    <source>
        <dbReference type="ARBA" id="ARBA00002324"/>
    </source>
</evidence>
<dbReference type="PANTHER" id="PTHR39321:SF3">
    <property type="entry name" value="PHOSPHOPANTETHEINE ADENYLYLTRANSFERASE"/>
    <property type="match status" value="1"/>
</dbReference>
<dbReference type="EMBL" id="DVOF01000086">
    <property type="protein sequence ID" value="HIV02514.1"/>
    <property type="molecule type" value="Genomic_DNA"/>
</dbReference>
<dbReference type="CDD" id="cd02165">
    <property type="entry name" value="NMNAT"/>
    <property type="match status" value="1"/>
</dbReference>
<dbReference type="NCBIfam" id="TIGR00125">
    <property type="entry name" value="cyt_tran_rel"/>
    <property type="match status" value="1"/>
</dbReference>
<evidence type="ECO:0000256" key="4">
    <source>
        <dbReference type="ARBA" id="ARBA00022679"/>
    </source>
</evidence>
<comment type="caution">
    <text evidence="12">The sequence shown here is derived from an EMBL/GenBank/DDBJ whole genome shotgun (WGS) entry which is preliminary data.</text>
</comment>
<dbReference type="InterPro" id="IPR004821">
    <property type="entry name" value="Cyt_trans-like"/>
</dbReference>
<keyword evidence="4 10" id="KW-0808">Transferase</keyword>
<evidence type="ECO:0000256" key="7">
    <source>
        <dbReference type="ARBA" id="ARBA00022840"/>
    </source>
</evidence>
<keyword evidence="3 10" id="KW-0662">Pyridine nucleotide biosynthesis</keyword>
<comment type="similarity">
    <text evidence="10">Belongs to the NadD family.</text>
</comment>
<reference evidence="12" key="1">
    <citation type="submission" date="2020-10" db="EMBL/GenBank/DDBJ databases">
        <authorList>
            <person name="Gilroy R."/>
        </authorList>
    </citation>
    <scope>NUCLEOTIDE SEQUENCE</scope>
    <source>
        <strain evidence="12">4920</strain>
    </source>
</reference>
<dbReference type="Pfam" id="PF01467">
    <property type="entry name" value="CTP_transf_like"/>
    <property type="match status" value="1"/>
</dbReference>
<evidence type="ECO:0000256" key="6">
    <source>
        <dbReference type="ARBA" id="ARBA00022741"/>
    </source>
</evidence>
<dbReference type="InterPro" id="IPR014729">
    <property type="entry name" value="Rossmann-like_a/b/a_fold"/>
</dbReference>
<dbReference type="NCBIfam" id="NF000840">
    <property type="entry name" value="PRK00071.1-3"/>
    <property type="match status" value="1"/>
</dbReference>
<comment type="catalytic activity">
    <reaction evidence="9 10">
        <text>nicotinate beta-D-ribonucleotide + ATP + H(+) = deamido-NAD(+) + diphosphate</text>
        <dbReference type="Rhea" id="RHEA:22860"/>
        <dbReference type="ChEBI" id="CHEBI:15378"/>
        <dbReference type="ChEBI" id="CHEBI:30616"/>
        <dbReference type="ChEBI" id="CHEBI:33019"/>
        <dbReference type="ChEBI" id="CHEBI:57502"/>
        <dbReference type="ChEBI" id="CHEBI:58437"/>
        <dbReference type="EC" id="2.7.7.18"/>
    </reaction>
</comment>
<keyword evidence="8 10" id="KW-0520">NAD</keyword>
<dbReference type="AlphaFoldDB" id="A0A9D1SZP3"/>
<comment type="function">
    <text evidence="1 10">Catalyzes the reversible adenylation of nicotinate mononucleotide (NaMN) to nicotinic acid adenine dinucleotide (NaAD).</text>
</comment>
<evidence type="ECO:0000256" key="10">
    <source>
        <dbReference type="HAMAP-Rule" id="MF_00244"/>
    </source>
</evidence>
<keyword evidence="5 10" id="KW-0548">Nucleotidyltransferase</keyword>
<accession>A0A9D1SZP3</accession>
<evidence type="ECO:0000313" key="12">
    <source>
        <dbReference type="EMBL" id="HIV02514.1"/>
    </source>
</evidence>
<dbReference type="HAMAP" id="MF_00244">
    <property type="entry name" value="NaMN_adenylyltr"/>
    <property type="match status" value="1"/>
</dbReference>